<evidence type="ECO:0000313" key="2">
    <source>
        <dbReference type="Proteomes" id="UP001372338"/>
    </source>
</evidence>
<accession>A0AAN9IA97</accession>
<sequence length="141" mass="16352">MAYILVAMVKVCSIPDLAMVVHGHYLKDVDRNMSHTVHGMYNMDMVVERNTSLVVYPLQFVVSAQPLLHVFFCVLVHHAHEKSLELHHPHWWVREHAMLLEALGSMFIPHHVFRLSTQRMIWMIIPFNIVIPVIPLVDESA</sequence>
<dbReference type="EMBL" id="JAYWIO010000003">
    <property type="protein sequence ID" value="KAK7273353.1"/>
    <property type="molecule type" value="Genomic_DNA"/>
</dbReference>
<dbReference type="AlphaFoldDB" id="A0AAN9IA97"/>
<organism evidence="1 2">
    <name type="scientific">Crotalaria pallida</name>
    <name type="common">Smooth rattlebox</name>
    <name type="synonym">Crotalaria striata</name>
    <dbReference type="NCBI Taxonomy" id="3830"/>
    <lineage>
        <taxon>Eukaryota</taxon>
        <taxon>Viridiplantae</taxon>
        <taxon>Streptophyta</taxon>
        <taxon>Embryophyta</taxon>
        <taxon>Tracheophyta</taxon>
        <taxon>Spermatophyta</taxon>
        <taxon>Magnoliopsida</taxon>
        <taxon>eudicotyledons</taxon>
        <taxon>Gunneridae</taxon>
        <taxon>Pentapetalae</taxon>
        <taxon>rosids</taxon>
        <taxon>fabids</taxon>
        <taxon>Fabales</taxon>
        <taxon>Fabaceae</taxon>
        <taxon>Papilionoideae</taxon>
        <taxon>50 kb inversion clade</taxon>
        <taxon>genistoids sensu lato</taxon>
        <taxon>core genistoids</taxon>
        <taxon>Crotalarieae</taxon>
        <taxon>Crotalaria</taxon>
    </lineage>
</organism>
<proteinExistence type="predicted"/>
<name>A0AAN9IA97_CROPI</name>
<keyword evidence="2" id="KW-1185">Reference proteome</keyword>
<comment type="caution">
    <text evidence="1">The sequence shown here is derived from an EMBL/GenBank/DDBJ whole genome shotgun (WGS) entry which is preliminary data.</text>
</comment>
<evidence type="ECO:0000313" key="1">
    <source>
        <dbReference type="EMBL" id="KAK7273353.1"/>
    </source>
</evidence>
<dbReference type="Proteomes" id="UP001372338">
    <property type="component" value="Unassembled WGS sequence"/>
</dbReference>
<protein>
    <submittedName>
        <fullName evidence="1">Uncharacterized protein</fullName>
    </submittedName>
</protein>
<gene>
    <name evidence="1" type="ORF">RIF29_14402</name>
</gene>
<reference evidence="1 2" key="1">
    <citation type="submission" date="2024-01" db="EMBL/GenBank/DDBJ databases">
        <title>The genomes of 5 underutilized Papilionoideae crops provide insights into root nodulation and disease resistanc.</title>
        <authorList>
            <person name="Yuan L."/>
        </authorList>
    </citation>
    <scope>NUCLEOTIDE SEQUENCE [LARGE SCALE GENOMIC DNA]</scope>
    <source>
        <strain evidence="1">ZHUSHIDOU_FW_LH</strain>
        <tissue evidence="1">Leaf</tissue>
    </source>
</reference>